<evidence type="ECO:0000313" key="10">
    <source>
        <dbReference type="EMBL" id="QDT02579.1"/>
    </source>
</evidence>
<keyword evidence="7" id="KW-0067">ATP-binding</keyword>
<dbReference type="PRINTS" id="PR00344">
    <property type="entry name" value="BCTRLSENSOR"/>
</dbReference>
<dbReference type="AlphaFoldDB" id="A0A517N615"/>
<evidence type="ECO:0000256" key="4">
    <source>
        <dbReference type="ARBA" id="ARBA00022679"/>
    </source>
</evidence>
<evidence type="ECO:0000256" key="8">
    <source>
        <dbReference type="ARBA" id="ARBA00023012"/>
    </source>
</evidence>
<dbReference type="CDD" id="cd00082">
    <property type="entry name" value="HisKA"/>
    <property type="match status" value="1"/>
</dbReference>
<dbReference type="GO" id="GO:0005524">
    <property type="term" value="F:ATP binding"/>
    <property type="evidence" value="ECO:0007669"/>
    <property type="project" value="UniProtKB-KW"/>
</dbReference>
<dbReference type="InterPro" id="IPR004358">
    <property type="entry name" value="Sig_transdc_His_kin-like_C"/>
</dbReference>
<dbReference type="PROSITE" id="PS50109">
    <property type="entry name" value="HIS_KIN"/>
    <property type="match status" value="1"/>
</dbReference>
<evidence type="ECO:0000313" key="11">
    <source>
        <dbReference type="Proteomes" id="UP000318538"/>
    </source>
</evidence>
<evidence type="ECO:0000259" key="9">
    <source>
        <dbReference type="PROSITE" id="PS50109"/>
    </source>
</evidence>
<name>A0A517N615_9BACT</name>
<dbReference type="SUPFAM" id="SSF47384">
    <property type="entry name" value="Homodimeric domain of signal transducing histidine kinase"/>
    <property type="match status" value="1"/>
</dbReference>
<keyword evidence="8" id="KW-0902">Two-component regulatory system</keyword>
<dbReference type="RefSeq" id="WP_218933771.1">
    <property type="nucleotide sequence ID" value="NZ_CP036525.1"/>
</dbReference>
<organism evidence="10 11">
    <name type="scientific">Rubripirellula lacrimiformis</name>
    <dbReference type="NCBI Taxonomy" id="1930273"/>
    <lineage>
        <taxon>Bacteria</taxon>
        <taxon>Pseudomonadati</taxon>
        <taxon>Planctomycetota</taxon>
        <taxon>Planctomycetia</taxon>
        <taxon>Pirellulales</taxon>
        <taxon>Pirellulaceae</taxon>
        <taxon>Rubripirellula</taxon>
    </lineage>
</organism>
<comment type="catalytic activity">
    <reaction evidence="1">
        <text>ATP + protein L-histidine = ADP + protein N-phospho-L-histidine.</text>
        <dbReference type="EC" id="2.7.13.3"/>
    </reaction>
</comment>
<evidence type="ECO:0000256" key="1">
    <source>
        <dbReference type="ARBA" id="ARBA00000085"/>
    </source>
</evidence>
<evidence type="ECO:0000256" key="3">
    <source>
        <dbReference type="ARBA" id="ARBA00022553"/>
    </source>
</evidence>
<sequence>MGLLPCLRRGSDRWWLPRSAEATDVIGRVLLRGHHVDAKLRSDLAHTIAADPPLLIFAALGWPEESADPADLADWLIQNASGRFASGDAFIGAQAVTADTQAQWHKLRSHFRTLPIDRWMDDAATWLEVAGPKVSSAWQQQWPQITAPSNGAVPADSTASDDMLAQLARMVQRTETLEGAFDRVLHKSKLGAIKQLAYGLSHEINNPLANISTRAQQLQRGESDPARVATLQRIVDQVYRAHEMISDLMFYANPPAAIRSRCEVNGVLHRVAESFRSETDRQSIRLEVVTPDEPTAAILDENMIAEAVGVLIRNAIDAVGCQGTIVVSLVRESGQIMIHVADSGPGVSENARQHAFDPYFSGREAGRGLGLGLCRAYRVARLHLGDVTLAGGPIGCVATISLNDFSGGS</sequence>
<keyword evidence="6" id="KW-0418">Kinase</keyword>
<dbReference type="SUPFAM" id="SSF55874">
    <property type="entry name" value="ATPase domain of HSP90 chaperone/DNA topoisomerase II/histidine kinase"/>
    <property type="match status" value="1"/>
</dbReference>
<dbReference type="Pfam" id="PF00512">
    <property type="entry name" value="HisKA"/>
    <property type="match status" value="1"/>
</dbReference>
<keyword evidence="5" id="KW-0547">Nucleotide-binding</keyword>
<dbReference type="Pfam" id="PF02518">
    <property type="entry name" value="HATPase_c"/>
    <property type="match status" value="1"/>
</dbReference>
<dbReference type="InterPro" id="IPR003661">
    <property type="entry name" value="HisK_dim/P_dom"/>
</dbReference>
<dbReference type="InterPro" id="IPR005467">
    <property type="entry name" value="His_kinase_dom"/>
</dbReference>
<gene>
    <name evidence="10" type="primary">dctB_1</name>
    <name evidence="10" type="ORF">K227x_09570</name>
</gene>
<dbReference type="SMART" id="SM00388">
    <property type="entry name" value="HisKA"/>
    <property type="match status" value="1"/>
</dbReference>
<dbReference type="InterPro" id="IPR003594">
    <property type="entry name" value="HATPase_dom"/>
</dbReference>
<dbReference type="GO" id="GO:0000155">
    <property type="term" value="F:phosphorelay sensor kinase activity"/>
    <property type="evidence" value="ECO:0007669"/>
    <property type="project" value="InterPro"/>
</dbReference>
<dbReference type="EMBL" id="CP036525">
    <property type="protein sequence ID" value="QDT02579.1"/>
    <property type="molecule type" value="Genomic_DNA"/>
</dbReference>
<evidence type="ECO:0000256" key="2">
    <source>
        <dbReference type="ARBA" id="ARBA00012438"/>
    </source>
</evidence>
<dbReference type="PANTHER" id="PTHR43065:SF10">
    <property type="entry name" value="PEROXIDE STRESS-ACTIVATED HISTIDINE KINASE MAK3"/>
    <property type="match status" value="1"/>
</dbReference>
<dbReference type="InterPro" id="IPR036097">
    <property type="entry name" value="HisK_dim/P_sf"/>
</dbReference>
<dbReference type="PANTHER" id="PTHR43065">
    <property type="entry name" value="SENSOR HISTIDINE KINASE"/>
    <property type="match status" value="1"/>
</dbReference>
<accession>A0A517N615</accession>
<keyword evidence="3" id="KW-0597">Phosphoprotein</keyword>
<dbReference type="Proteomes" id="UP000318538">
    <property type="component" value="Chromosome"/>
</dbReference>
<dbReference type="EC" id="2.7.13.3" evidence="2"/>
<reference evidence="10 11" key="1">
    <citation type="submission" date="2019-02" db="EMBL/GenBank/DDBJ databases">
        <title>Deep-cultivation of Planctomycetes and their phenomic and genomic characterization uncovers novel biology.</title>
        <authorList>
            <person name="Wiegand S."/>
            <person name="Jogler M."/>
            <person name="Boedeker C."/>
            <person name="Pinto D."/>
            <person name="Vollmers J."/>
            <person name="Rivas-Marin E."/>
            <person name="Kohn T."/>
            <person name="Peeters S.H."/>
            <person name="Heuer A."/>
            <person name="Rast P."/>
            <person name="Oberbeckmann S."/>
            <person name="Bunk B."/>
            <person name="Jeske O."/>
            <person name="Meyerdierks A."/>
            <person name="Storesund J.E."/>
            <person name="Kallscheuer N."/>
            <person name="Luecker S."/>
            <person name="Lage O.M."/>
            <person name="Pohl T."/>
            <person name="Merkel B.J."/>
            <person name="Hornburger P."/>
            <person name="Mueller R.-W."/>
            <person name="Bruemmer F."/>
            <person name="Labrenz M."/>
            <person name="Spormann A.M."/>
            <person name="Op den Camp H."/>
            <person name="Overmann J."/>
            <person name="Amann R."/>
            <person name="Jetten M.S.M."/>
            <person name="Mascher T."/>
            <person name="Medema M.H."/>
            <person name="Devos D.P."/>
            <person name="Kaster A.-K."/>
            <person name="Ovreas L."/>
            <person name="Rohde M."/>
            <person name="Galperin M.Y."/>
            <person name="Jogler C."/>
        </authorList>
    </citation>
    <scope>NUCLEOTIDE SEQUENCE [LARGE SCALE GENOMIC DNA]</scope>
    <source>
        <strain evidence="10 11">K22_7</strain>
    </source>
</reference>
<protein>
    <recommendedName>
        <fullName evidence="2">histidine kinase</fullName>
        <ecNumber evidence="2">2.7.13.3</ecNumber>
    </recommendedName>
</protein>
<feature type="domain" description="Histidine kinase" evidence="9">
    <location>
        <begin position="199"/>
        <end position="406"/>
    </location>
</feature>
<dbReference type="SMART" id="SM00387">
    <property type="entry name" value="HATPase_c"/>
    <property type="match status" value="1"/>
</dbReference>
<evidence type="ECO:0000256" key="7">
    <source>
        <dbReference type="ARBA" id="ARBA00022840"/>
    </source>
</evidence>
<dbReference type="Gene3D" id="1.10.287.130">
    <property type="match status" value="1"/>
</dbReference>
<keyword evidence="11" id="KW-1185">Reference proteome</keyword>
<proteinExistence type="predicted"/>
<dbReference type="KEGG" id="rlc:K227x_09570"/>
<dbReference type="Gene3D" id="3.30.565.10">
    <property type="entry name" value="Histidine kinase-like ATPase, C-terminal domain"/>
    <property type="match status" value="1"/>
</dbReference>
<dbReference type="InterPro" id="IPR036890">
    <property type="entry name" value="HATPase_C_sf"/>
</dbReference>
<keyword evidence="4 10" id="KW-0808">Transferase</keyword>
<dbReference type="CDD" id="cd00075">
    <property type="entry name" value="HATPase"/>
    <property type="match status" value="1"/>
</dbReference>
<evidence type="ECO:0000256" key="5">
    <source>
        <dbReference type="ARBA" id="ARBA00022741"/>
    </source>
</evidence>
<evidence type="ECO:0000256" key="6">
    <source>
        <dbReference type="ARBA" id="ARBA00022777"/>
    </source>
</evidence>